<dbReference type="GO" id="GO:0055085">
    <property type="term" value="P:transmembrane transport"/>
    <property type="evidence" value="ECO:0007669"/>
    <property type="project" value="InterPro"/>
</dbReference>
<feature type="transmembrane region" description="Helical" evidence="7">
    <location>
        <begin position="239"/>
        <end position="263"/>
    </location>
</feature>
<dbReference type="CDD" id="cd06261">
    <property type="entry name" value="TM_PBP2"/>
    <property type="match status" value="1"/>
</dbReference>
<dbReference type="InterPro" id="IPR000515">
    <property type="entry name" value="MetI-like"/>
</dbReference>
<dbReference type="SUPFAM" id="SSF161098">
    <property type="entry name" value="MetI-like"/>
    <property type="match status" value="1"/>
</dbReference>
<feature type="transmembrane region" description="Helical" evidence="7">
    <location>
        <begin position="269"/>
        <end position="290"/>
    </location>
</feature>
<feature type="transmembrane region" description="Helical" evidence="7">
    <location>
        <begin position="135"/>
        <end position="158"/>
    </location>
</feature>
<evidence type="ECO:0000256" key="6">
    <source>
        <dbReference type="ARBA" id="ARBA00023136"/>
    </source>
</evidence>
<reference evidence="9 10" key="1">
    <citation type="submission" date="2021-06" db="EMBL/GenBank/DDBJ databases">
        <title>New haloarchaea isolates fom saline soil.</title>
        <authorList>
            <person name="Duran-Viseras A."/>
            <person name="Sanchez-Porro C.S."/>
            <person name="Ventosa A."/>
        </authorList>
    </citation>
    <scope>NUCLEOTIDE SEQUENCE [LARGE SCALE GENOMIC DNA]</scope>
    <source>
        <strain evidence="9 10">JCM 183640</strain>
    </source>
</reference>
<dbReference type="InterPro" id="IPR050901">
    <property type="entry name" value="BP-dep_ABC_trans_perm"/>
</dbReference>
<dbReference type="PANTHER" id="PTHR32243">
    <property type="entry name" value="MALTOSE TRANSPORT SYSTEM PERMEASE-RELATED"/>
    <property type="match status" value="1"/>
</dbReference>
<evidence type="ECO:0000256" key="3">
    <source>
        <dbReference type="ARBA" id="ARBA00022475"/>
    </source>
</evidence>
<evidence type="ECO:0000256" key="1">
    <source>
        <dbReference type="ARBA" id="ARBA00004651"/>
    </source>
</evidence>
<keyword evidence="4 7" id="KW-0812">Transmembrane</keyword>
<sequence length="305" mass="34235">MTTKQDTTTDALPYEQPSGFEKFRETLDEYGVSKAVTYGLLGVFLVWTLFPIYWLVTATLKTRQTLLSFPPMWIPWNFHFENYVQLFAQRPDFIQFIINSAIITITTTVIATTIGAMAAYAFVTFDYPYDLDFHLPFYILSTRFMPPIVTVIPLFVIFRGIGLVNTLPGLILVYTMFNIPFAVWMMKGFFEEVPDSLIESAMIDGHTHLGAFFKIVVPLVKPGLIASAIFTIIITWNELLFAVILALNSNAMTVPVGLASFVTKFSVQWINMSVGATIALVPVLLFAFVARQQLVRGFSMGAVGK</sequence>
<keyword evidence="2 7" id="KW-0813">Transport</keyword>
<comment type="caution">
    <text evidence="9">The sequence shown here is derived from an EMBL/GenBank/DDBJ whole genome shotgun (WGS) entry which is preliminary data.</text>
</comment>
<evidence type="ECO:0000256" key="4">
    <source>
        <dbReference type="ARBA" id="ARBA00022692"/>
    </source>
</evidence>
<dbReference type="RefSeq" id="WP_162318859.1">
    <property type="nucleotide sequence ID" value="NZ_JAHQXF010000003.1"/>
</dbReference>
<evidence type="ECO:0000256" key="2">
    <source>
        <dbReference type="ARBA" id="ARBA00022448"/>
    </source>
</evidence>
<dbReference type="PROSITE" id="PS50928">
    <property type="entry name" value="ABC_TM1"/>
    <property type="match status" value="1"/>
</dbReference>
<evidence type="ECO:0000256" key="7">
    <source>
        <dbReference type="RuleBase" id="RU363032"/>
    </source>
</evidence>
<dbReference type="EMBL" id="JAHQXF010000003">
    <property type="protein sequence ID" value="MBV0925926.1"/>
    <property type="molecule type" value="Genomic_DNA"/>
</dbReference>
<feature type="transmembrane region" description="Helical" evidence="7">
    <location>
        <begin position="35"/>
        <end position="56"/>
    </location>
</feature>
<dbReference type="Pfam" id="PF00528">
    <property type="entry name" value="BPD_transp_1"/>
    <property type="match status" value="1"/>
</dbReference>
<keyword evidence="3" id="KW-1003">Cell membrane</keyword>
<accession>A0A8J7YET6</accession>
<evidence type="ECO:0000259" key="8">
    <source>
        <dbReference type="PROSITE" id="PS50928"/>
    </source>
</evidence>
<evidence type="ECO:0000256" key="5">
    <source>
        <dbReference type="ARBA" id="ARBA00022989"/>
    </source>
</evidence>
<dbReference type="PANTHER" id="PTHR32243:SF18">
    <property type="entry name" value="INNER MEMBRANE ABC TRANSPORTER PERMEASE PROTEIN YCJP"/>
    <property type="match status" value="1"/>
</dbReference>
<protein>
    <submittedName>
        <fullName evidence="9">Carbohydrate ABC transporter permease</fullName>
    </submittedName>
</protein>
<comment type="similarity">
    <text evidence="7">Belongs to the binding-protein-dependent transport system permease family.</text>
</comment>
<name>A0A8J7YET6_9EURY</name>
<dbReference type="Proteomes" id="UP000766550">
    <property type="component" value="Unassembled WGS sequence"/>
</dbReference>
<comment type="subcellular location">
    <subcellularLocation>
        <location evidence="1 7">Cell membrane</location>
        <topology evidence="1 7">Multi-pass membrane protein</topology>
    </subcellularLocation>
</comment>
<feature type="transmembrane region" description="Helical" evidence="7">
    <location>
        <begin position="210"/>
        <end position="232"/>
    </location>
</feature>
<feature type="transmembrane region" description="Helical" evidence="7">
    <location>
        <begin position="170"/>
        <end position="190"/>
    </location>
</feature>
<keyword evidence="6 7" id="KW-0472">Membrane</keyword>
<organism evidence="9 10">
    <name type="scientific">Haloarcula limicola</name>
    <dbReference type="NCBI Taxonomy" id="1429915"/>
    <lineage>
        <taxon>Archaea</taxon>
        <taxon>Methanobacteriati</taxon>
        <taxon>Methanobacteriota</taxon>
        <taxon>Stenosarchaea group</taxon>
        <taxon>Halobacteria</taxon>
        <taxon>Halobacteriales</taxon>
        <taxon>Haloarculaceae</taxon>
        <taxon>Haloarcula</taxon>
    </lineage>
</organism>
<dbReference type="AlphaFoldDB" id="A0A8J7YET6"/>
<evidence type="ECO:0000313" key="9">
    <source>
        <dbReference type="EMBL" id="MBV0925926.1"/>
    </source>
</evidence>
<feature type="transmembrane region" description="Helical" evidence="7">
    <location>
        <begin position="96"/>
        <end position="123"/>
    </location>
</feature>
<keyword evidence="5 7" id="KW-1133">Transmembrane helix</keyword>
<feature type="domain" description="ABC transmembrane type-1" evidence="8">
    <location>
        <begin position="97"/>
        <end position="290"/>
    </location>
</feature>
<gene>
    <name evidence="9" type="ORF">KTS45_17120</name>
</gene>
<proteinExistence type="inferred from homology"/>
<keyword evidence="10" id="KW-1185">Reference proteome</keyword>
<dbReference type="OrthoDB" id="57451at2157"/>
<dbReference type="GO" id="GO:0005886">
    <property type="term" value="C:plasma membrane"/>
    <property type="evidence" value="ECO:0007669"/>
    <property type="project" value="UniProtKB-SubCell"/>
</dbReference>
<evidence type="ECO:0000313" key="10">
    <source>
        <dbReference type="Proteomes" id="UP000766550"/>
    </source>
</evidence>
<dbReference type="Gene3D" id="1.10.3720.10">
    <property type="entry name" value="MetI-like"/>
    <property type="match status" value="1"/>
</dbReference>
<dbReference type="InterPro" id="IPR035906">
    <property type="entry name" value="MetI-like_sf"/>
</dbReference>